<evidence type="ECO:0000313" key="4">
    <source>
        <dbReference type="EMBL" id="GIG87594.1"/>
    </source>
</evidence>
<organism evidence="4 5">
    <name type="scientific">Plantactinospora endophytica</name>
    <dbReference type="NCBI Taxonomy" id="673535"/>
    <lineage>
        <taxon>Bacteria</taxon>
        <taxon>Bacillati</taxon>
        <taxon>Actinomycetota</taxon>
        <taxon>Actinomycetes</taxon>
        <taxon>Micromonosporales</taxon>
        <taxon>Micromonosporaceae</taxon>
        <taxon>Plantactinospora</taxon>
    </lineage>
</organism>
<name>A0ABQ4DYR0_9ACTN</name>
<gene>
    <name evidence="4" type="ORF">Pen02_25300</name>
</gene>
<dbReference type="Pfam" id="PF00583">
    <property type="entry name" value="Acetyltransf_1"/>
    <property type="match status" value="1"/>
</dbReference>
<proteinExistence type="predicted"/>
<keyword evidence="5" id="KW-1185">Reference proteome</keyword>
<protein>
    <submittedName>
        <fullName evidence="4">N-acetyltransferase</fullName>
    </submittedName>
</protein>
<evidence type="ECO:0000256" key="1">
    <source>
        <dbReference type="ARBA" id="ARBA00022679"/>
    </source>
</evidence>
<dbReference type="Gene3D" id="3.40.630.30">
    <property type="match status" value="1"/>
</dbReference>
<reference evidence="4 5" key="1">
    <citation type="submission" date="2021-01" db="EMBL/GenBank/DDBJ databases">
        <title>Whole genome shotgun sequence of Plantactinospora endophytica NBRC 110450.</title>
        <authorList>
            <person name="Komaki H."/>
            <person name="Tamura T."/>
        </authorList>
    </citation>
    <scope>NUCLEOTIDE SEQUENCE [LARGE SCALE GENOMIC DNA]</scope>
    <source>
        <strain evidence="4 5">NBRC 110450</strain>
    </source>
</reference>
<evidence type="ECO:0000313" key="5">
    <source>
        <dbReference type="Proteomes" id="UP000646749"/>
    </source>
</evidence>
<accession>A0ABQ4DYR0</accession>
<evidence type="ECO:0000256" key="2">
    <source>
        <dbReference type="ARBA" id="ARBA00023315"/>
    </source>
</evidence>
<keyword evidence="2" id="KW-0012">Acyltransferase</keyword>
<dbReference type="InterPro" id="IPR050832">
    <property type="entry name" value="Bact_Acetyltransf"/>
</dbReference>
<dbReference type="InterPro" id="IPR016181">
    <property type="entry name" value="Acyl_CoA_acyltransferase"/>
</dbReference>
<dbReference type="Proteomes" id="UP000646749">
    <property type="component" value="Unassembled WGS sequence"/>
</dbReference>
<sequence>MDTILTRGWTIRAEPVHGAVAEALLRDYYTEIVSRYHRRPTEDAEVDEVLADEPSDDLTLPTGLFLVGWYDGEPAGCVGLRLGALPYAEVTRVFVRPAARRRGGGARLLAAVEEAAAAHGVTVLRLDTRHDLVEARALYARHGYREVPAFSASPYADHWFEKRLVG</sequence>
<comment type="caution">
    <text evidence="4">The sequence shown here is derived from an EMBL/GenBank/DDBJ whole genome shotgun (WGS) entry which is preliminary data.</text>
</comment>
<dbReference type="EMBL" id="BONW01000012">
    <property type="protein sequence ID" value="GIG87594.1"/>
    <property type="molecule type" value="Genomic_DNA"/>
</dbReference>
<dbReference type="PANTHER" id="PTHR43877">
    <property type="entry name" value="AMINOALKYLPHOSPHONATE N-ACETYLTRANSFERASE-RELATED-RELATED"/>
    <property type="match status" value="1"/>
</dbReference>
<keyword evidence="1" id="KW-0808">Transferase</keyword>
<dbReference type="RefSeq" id="WP_239140543.1">
    <property type="nucleotide sequence ID" value="NZ_BONW01000012.1"/>
</dbReference>
<dbReference type="SUPFAM" id="SSF55729">
    <property type="entry name" value="Acyl-CoA N-acyltransferases (Nat)"/>
    <property type="match status" value="1"/>
</dbReference>
<dbReference type="PROSITE" id="PS51186">
    <property type="entry name" value="GNAT"/>
    <property type="match status" value="1"/>
</dbReference>
<dbReference type="PANTHER" id="PTHR43877:SF2">
    <property type="entry name" value="AMINOALKYLPHOSPHONATE N-ACETYLTRANSFERASE-RELATED"/>
    <property type="match status" value="1"/>
</dbReference>
<dbReference type="InterPro" id="IPR000182">
    <property type="entry name" value="GNAT_dom"/>
</dbReference>
<feature type="domain" description="N-acetyltransferase" evidence="3">
    <location>
        <begin position="23"/>
        <end position="166"/>
    </location>
</feature>
<evidence type="ECO:0000259" key="3">
    <source>
        <dbReference type="PROSITE" id="PS51186"/>
    </source>
</evidence>